<proteinExistence type="predicted"/>
<dbReference type="PANTHER" id="PTHR43861:SF3">
    <property type="entry name" value="PUTATIVE (AFU_ORTHOLOGUE AFUA_2G14390)-RELATED"/>
    <property type="match status" value="1"/>
</dbReference>
<dbReference type="PANTHER" id="PTHR43861">
    <property type="entry name" value="TRANS-ACONITATE 2-METHYLTRANSFERASE-RELATED"/>
    <property type="match status" value="1"/>
</dbReference>
<dbReference type="EMBL" id="NLAX01000008">
    <property type="protein sequence ID" value="PKS10097.1"/>
    <property type="molecule type" value="Genomic_DNA"/>
</dbReference>
<name>A0A2N3NCH3_9PEZI</name>
<sequence>MAYMKEESVANVGNERFNAEAAAWDSNPFVHAMSLEAWKAIQIYLPSLFSQGSAHKLNVLEVGCGTGLLSFAVAPAVHQLVAIDSAEGMIEVLSSKLNAKDAPQNIFPLAILLEDPEDKRLPPADDAHPDGPRRKYDLVISHLVLHHIADLKSVLRTILGCLKEGGVVALTDYEDFGPDARRFHPASKMDGVEHHGIPRDWMATLMKEVGFKDVRVEVAWSHSKLVETYPGEFNDGKPETGQGEMMKFTYLICLGQKA</sequence>
<evidence type="ECO:0000313" key="2">
    <source>
        <dbReference type="EMBL" id="PKS10097.1"/>
    </source>
</evidence>
<gene>
    <name evidence="2" type="ORF">jhhlp_001847</name>
</gene>
<comment type="caution">
    <text evidence="2">The sequence shown here is derived from an EMBL/GenBank/DDBJ whole genome shotgun (WGS) entry which is preliminary data.</text>
</comment>
<evidence type="ECO:0000313" key="3">
    <source>
        <dbReference type="Proteomes" id="UP000233524"/>
    </source>
</evidence>
<evidence type="ECO:0008006" key="4">
    <source>
        <dbReference type="Google" id="ProtNLM"/>
    </source>
</evidence>
<keyword evidence="1" id="KW-0808">Transferase</keyword>
<dbReference type="Proteomes" id="UP000233524">
    <property type="component" value="Unassembled WGS sequence"/>
</dbReference>
<dbReference type="InParanoid" id="A0A2N3NCH3"/>
<accession>A0A2N3NCH3</accession>
<reference evidence="2 3" key="1">
    <citation type="journal article" date="2017" name="G3 (Bethesda)">
        <title>First Draft Genome Sequence of the Pathogenic Fungus Lomentospora prolificans (Formerly Scedosporium prolificans).</title>
        <authorList>
            <person name="Luo R."/>
            <person name="Zimin A."/>
            <person name="Workman R."/>
            <person name="Fan Y."/>
            <person name="Pertea G."/>
            <person name="Grossman N."/>
            <person name="Wear M.P."/>
            <person name="Jia B."/>
            <person name="Miller H."/>
            <person name="Casadevall A."/>
            <person name="Timp W."/>
            <person name="Zhang S.X."/>
            <person name="Salzberg S.L."/>
        </authorList>
    </citation>
    <scope>NUCLEOTIDE SEQUENCE [LARGE SCALE GENOMIC DNA]</scope>
    <source>
        <strain evidence="2 3">JHH-5317</strain>
    </source>
</reference>
<dbReference type="InterPro" id="IPR029063">
    <property type="entry name" value="SAM-dependent_MTases_sf"/>
</dbReference>
<keyword evidence="3" id="KW-1185">Reference proteome</keyword>
<dbReference type="AlphaFoldDB" id="A0A2N3NCH3"/>
<dbReference type="OrthoDB" id="10017101at2759"/>
<organism evidence="2 3">
    <name type="scientific">Lomentospora prolificans</name>
    <dbReference type="NCBI Taxonomy" id="41688"/>
    <lineage>
        <taxon>Eukaryota</taxon>
        <taxon>Fungi</taxon>
        <taxon>Dikarya</taxon>
        <taxon>Ascomycota</taxon>
        <taxon>Pezizomycotina</taxon>
        <taxon>Sordariomycetes</taxon>
        <taxon>Hypocreomycetidae</taxon>
        <taxon>Microascales</taxon>
        <taxon>Microascaceae</taxon>
        <taxon>Lomentospora</taxon>
    </lineage>
</organism>
<dbReference type="Gene3D" id="3.40.50.150">
    <property type="entry name" value="Vaccinia Virus protein VP39"/>
    <property type="match status" value="1"/>
</dbReference>
<dbReference type="VEuPathDB" id="FungiDB:jhhlp_001847"/>
<dbReference type="Pfam" id="PF13489">
    <property type="entry name" value="Methyltransf_23"/>
    <property type="match status" value="1"/>
</dbReference>
<protein>
    <recommendedName>
        <fullName evidence="4">Methyltransferase type 12 domain-containing protein</fullName>
    </recommendedName>
</protein>
<dbReference type="SUPFAM" id="SSF53335">
    <property type="entry name" value="S-adenosyl-L-methionine-dependent methyltransferases"/>
    <property type="match status" value="1"/>
</dbReference>
<dbReference type="STRING" id="41688.A0A2N3NCH3"/>
<dbReference type="GO" id="GO:0016740">
    <property type="term" value="F:transferase activity"/>
    <property type="evidence" value="ECO:0007669"/>
    <property type="project" value="UniProtKB-KW"/>
</dbReference>
<evidence type="ECO:0000256" key="1">
    <source>
        <dbReference type="ARBA" id="ARBA00022679"/>
    </source>
</evidence>
<dbReference type="CDD" id="cd02440">
    <property type="entry name" value="AdoMet_MTases"/>
    <property type="match status" value="1"/>
</dbReference>